<keyword evidence="1" id="KW-0175">Coiled coil</keyword>
<dbReference type="OrthoDB" id="8799554at2759"/>
<proteinExistence type="predicted"/>
<reference evidence="2" key="1">
    <citation type="submission" date="2021-03" db="EMBL/GenBank/DDBJ databases">
        <authorList>
            <person name="Bekaert M."/>
        </authorList>
    </citation>
    <scope>NUCLEOTIDE SEQUENCE</scope>
</reference>
<dbReference type="Proteomes" id="UP000683360">
    <property type="component" value="Unassembled WGS sequence"/>
</dbReference>
<dbReference type="AlphaFoldDB" id="A0A8S3RB89"/>
<evidence type="ECO:0000313" key="2">
    <source>
        <dbReference type="EMBL" id="CAG2204223.1"/>
    </source>
</evidence>
<protein>
    <submittedName>
        <fullName evidence="2">Uncharacterized protein</fullName>
    </submittedName>
</protein>
<gene>
    <name evidence="2" type="ORF">MEDL_18694</name>
</gene>
<accession>A0A8S3RB89</accession>
<organism evidence="2 3">
    <name type="scientific">Mytilus edulis</name>
    <name type="common">Blue mussel</name>
    <dbReference type="NCBI Taxonomy" id="6550"/>
    <lineage>
        <taxon>Eukaryota</taxon>
        <taxon>Metazoa</taxon>
        <taxon>Spiralia</taxon>
        <taxon>Lophotrochozoa</taxon>
        <taxon>Mollusca</taxon>
        <taxon>Bivalvia</taxon>
        <taxon>Autobranchia</taxon>
        <taxon>Pteriomorphia</taxon>
        <taxon>Mytilida</taxon>
        <taxon>Mytiloidea</taxon>
        <taxon>Mytilidae</taxon>
        <taxon>Mytilinae</taxon>
        <taxon>Mytilus</taxon>
    </lineage>
</organism>
<keyword evidence="3" id="KW-1185">Reference proteome</keyword>
<dbReference type="EMBL" id="CAJPWZ010000941">
    <property type="protein sequence ID" value="CAG2204223.1"/>
    <property type="molecule type" value="Genomic_DNA"/>
</dbReference>
<feature type="coiled-coil region" evidence="1">
    <location>
        <begin position="38"/>
        <end position="119"/>
    </location>
</feature>
<name>A0A8S3RB89_MYTED</name>
<comment type="caution">
    <text evidence="2">The sequence shown here is derived from an EMBL/GenBank/DDBJ whole genome shotgun (WGS) entry which is preliminary data.</text>
</comment>
<evidence type="ECO:0000256" key="1">
    <source>
        <dbReference type="SAM" id="Coils"/>
    </source>
</evidence>
<sequence>MDEKLKDITDLKDKELALRDEKLNRLKKQMADALKGNSWERQQQLEELTKELARLQEECDTLRMKLKSFKSKGSCSNCSKLSLKNEELQKDNKEKEKLVKDLKGLLTKFESQLKQQEQLMLLGSCPNCSDSNGKLERLFIECKDKDKTIKDLKILVTKFEKQLNQQDALLKNLGESKGHKVNYKP</sequence>
<evidence type="ECO:0000313" key="3">
    <source>
        <dbReference type="Proteomes" id="UP000683360"/>
    </source>
</evidence>